<feature type="signal peptide" evidence="1">
    <location>
        <begin position="1"/>
        <end position="20"/>
    </location>
</feature>
<dbReference type="Proteomes" id="UP000295701">
    <property type="component" value="Unassembled WGS sequence"/>
</dbReference>
<dbReference type="EMBL" id="SNAA01000007">
    <property type="protein sequence ID" value="TDL79779.1"/>
    <property type="molecule type" value="Genomic_DNA"/>
</dbReference>
<dbReference type="InterPro" id="IPR032347">
    <property type="entry name" value="DUF4864"/>
</dbReference>
<comment type="caution">
    <text evidence="2">The sequence shown here is derived from an EMBL/GenBank/DDBJ whole genome shotgun (WGS) entry which is preliminary data.</text>
</comment>
<evidence type="ECO:0000313" key="2">
    <source>
        <dbReference type="EMBL" id="TDL79779.1"/>
    </source>
</evidence>
<proteinExistence type="predicted"/>
<protein>
    <submittedName>
        <fullName evidence="2">DUF4864 domain-containing protein</fullName>
    </submittedName>
</protein>
<keyword evidence="3" id="KW-1185">Reference proteome</keyword>
<name>A0A4V3B9L9_9RHOB</name>
<dbReference type="RefSeq" id="WP_133396503.1">
    <property type="nucleotide sequence ID" value="NZ_SNAA01000007.1"/>
</dbReference>
<dbReference type="AlphaFoldDB" id="A0A4V3B9L9"/>
<evidence type="ECO:0000256" key="1">
    <source>
        <dbReference type="SAM" id="SignalP"/>
    </source>
</evidence>
<reference evidence="2 3" key="1">
    <citation type="submission" date="2019-03" db="EMBL/GenBank/DDBJ databases">
        <title>Primorskyibacter sp. SS33 isolated from sediments.</title>
        <authorList>
            <person name="Xunke S."/>
        </authorList>
    </citation>
    <scope>NUCLEOTIDE SEQUENCE [LARGE SCALE GENOMIC DNA]</scope>
    <source>
        <strain evidence="2 3">SS33</strain>
    </source>
</reference>
<keyword evidence="1" id="KW-0732">Signal</keyword>
<dbReference type="Pfam" id="PF16156">
    <property type="entry name" value="DUF4864"/>
    <property type="match status" value="1"/>
</dbReference>
<organism evidence="2 3">
    <name type="scientific">Palleronia sediminis</name>
    <dbReference type="NCBI Taxonomy" id="2547833"/>
    <lineage>
        <taxon>Bacteria</taxon>
        <taxon>Pseudomonadati</taxon>
        <taxon>Pseudomonadota</taxon>
        <taxon>Alphaproteobacteria</taxon>
        <taxon>Rhodobacterales</taxon>
        <taxon>Roseobacteraceae</taxon>
        <taxon>Palleronia</taxon>
    </lineage>
</organism>
<gene>
    <name evidence="2" type="ORF">E2L08_07750</name>
</gene>
<feature type="chain" id="PRO_5020758996" evidence="1">
    <location>
        <begin position="21"/>
        <end position="133"/>
    </location>
</feature>
<accession>A0A4V3B9L9</accession>
<sequence>MRHILSAILAVAMSAPAALAAEPAIEGVIAEQIEAFRADDFDAAFTHASPLIRGMFGTPDRFGTMVRRGYPMVYRPSSVEFLGLEDMGTHKLQRVMVQDGGGTFHVLEYEMIRSDGAWKINGVRLVESPGIGV</sequence>
<dbReference type="OrthoDB" id="9130422at2"/>
<evidence type="ECO:0000313" key="3">
    <source>
        <dbReference type="Proteomes" id="UP000295701"/>
    </source>
</evidence>